<comment type="subcellular location">
    <subcellularLocation>
        <location evidence="6">Cytoplasm</location>
    </subcellularLocation>
    <subcellularLocation>
        <location evidence="6">Cell membrane</location>
        <topology evidence="6">Peripheral membrane protein</topology>
    </subcellularLocation>
</comment>
<dbReference type="NCBIfam" id="TIGR00436">
    <property type="entry name" value="era"/>
    <property type="match status" value="1"/>
</dbReference>
<dbReference type="PANTHER" id="PTHR42698">
    <property type="entry name" value="GTPASE ERA"/>
    <property type="match status" value="1"/>
</dbReference>
<comment type="similarity">
    <text evidence="1 6 7 8">Belongs to the TRAFAC class TrmE-Era-EngA-EngB-Septin-like GTPase superfamily. Era GTPase family.</text>
</comment>
<evidence type="ECO:0000256" key="3">
    <source>
        <dbReference type="ARBA" id="ARBA00022741"/>
    </source>
</evidence>
<comment type="subunit">
    <text evidence="6">Monomer.</text>
</comment>
<evidence type="ECO:0000256" key="2">
    <source>
        <dbReference type="ARBA" id="ARBA00020484"/>
    </source>
</evidence>
<protein>
    <recommendedName>
        <fullName evidence="2 6">GTPase Era</fullName>
    </recommendedName>
</protein>
<dbReference type="InterPro" id="IPR004044">
    <property type="entry name" value="KH_dom_type_2"/>
</dbReference>
<dbReference type="InterPro" id="IPR030388">
    <property type="entry name" value="G_ERA_dom"/>
</dbReference>
<dbReference type="SUPFAM" id="SSF52540">
    <property type="entry name" value="P-loop containing nucleoside triphosphate hydrolases"/>
    <property type="match status" value="1"/>
</dbReference>
<dbReference type="GO" id="GO:0005886">
    <property type="term" value="C:plasma membrane"/>
    <property type="evidence" value="ECO:0007669"/>
    <property type="project" value="UniProtKB-SubCell"/>
</dbReference>
<feature type="binding site" evidence="6">
    <location>
        <begin position="128"/>
        <end position="131"/>
    </location>
    <ligand>
        <name>GTP</name>
        <dbReference type="ChEBI" id="CHEBI:37565"/>
    </ligand>
</feature>
<comment type="function">
    <text evidence="6">An essential GTPase that binds both GDP and GTP, with rapid nucleotide exchange. Plays a role in 16S rRNA processing and 30S ribosomal subunit biogenesis and possibly also in cell cycle regulation and energy metabolism.</text>
</comment>
<dbReference type="InterPro" id="IPR005225">
    <property type="entry name" value="Small_GTP-bd"/>
</dbReference>
<evidence type="ECO:0000256" key="5">
    <source>
        <dbReference type="ARBA" id="ARBA00023134"/>
    </source>
</evidence>
<evidence type="ECO:0000256" key="6">
    <source>
        <dbReference type="HAMAP-Rule" id="MF_00367"/>
    </source>
</evidence>
<evidence type="ECO:0000259" key="10">
    <source>
        <dbReference type="PROSITE" id="PS51713"/>
    </source>
</evidence>
<dbReference type="InterPro" id="IPR015946">
    <property type="entry name" value="KH_dom-like_a/b"/>
</dbReference>
<keyword evidence="6" id="KW-0699">rRNA-binding</keyword>
<dbReference type="NCBIfam" id="TIGR00231">
    <property type="entry name" value="small_GTP"/>
    <property type="match status" value="1"/>
</dbReference>
<keyword evidence="3 6" id="KW-0547">Nucleotide-binding</keyword>
<keyword evidence="6" id="KW-0472">Membrane</keyword>
<evidence type="ECO:0000256" key="7">
    <source>
        <dbReference type="PROSITE-ProRule" id="PRU01050"/>
    </source>
</evidence>
<dbReference type="GO" id="GO:0003924">
    <property type="term" value="F:GTPase activity"/>
    <property type="evidence" value="ECO:0007669"/>
    <property type="project" value="UniProtKB-UniRule"/>
</dbReference>
<proteinExistence type="inferred from homology"/>
<dbReference type="HAMAP" id="MF_00367">
    <property type="entry name" value="GTPase_Era"/>
    <property type="match status" value="1"/>
</dbReference>
<dbReference type="Gene3D" id="3.30.300.20">
    <property type="match status" value="1"/>
</dbReference>
<feature type="binding site" evidence="6">
    <location>
        <begin position="17"/>
        <end position="24"/>
    </location>
    <ligand>
        <name>GTP</name>
        <dbReference type="ChEBI" id="CHEBI:37565"/>
    </ligand>
</feature>
<dbReference type="GO" id="GO:0043024">
    <property type="term" value="F:ribosomal small subunit binding"/>
    <property type="evidence" value="ECO:0007669"/>
    <property type="project" value="TreeGrafter"/>
</dbReference>
<dbReference type="RefSeq" id="WP_147145764.1">
    <property type="nucleotide sequence ID" value="NZ_BJXN01000003.1"/>
</dbReference>
<keyword evidence="4 6" id="KW-0694">RNA-binding</keyword>
<evidence type="ECO:0000313" key="11">
    <source>
        <dbReference type="EMBL" id="GEM89209.1"/>
    </source>
</evidence>
<name>A0A511RHT7_9DEIN</name>
<dbReference type="GO" id="GO:0005525">
    <property type="term" value="F:GTP binding"/>
    <property type="evidence" value="ECO:0007669"/>
    <property type="project" value="UniProtKB-UniRule"/>
</dbReference>
<reference evidence="11 12" key="1">
    <citation type="submission" date="2019-07" db="EMBL/GenBank/DDBJ databases">
        <title>Whole genome shotgun sequence of Oceanithermus desulfurans NBRC 100063.</title>
        <authorList>
            <person name="Hosoyama A."/>
            <person name="Uohara A."/>
            <person name="Ohji S."/>
            <person name="Ichikawa N."/>
        </authorList>
    </citation>
    <scope>NUCLEOTIDE SEQUENCE [LARGE SCALE GENOMIC DNA]</scope>
    <source>
        <strain evidence="11 12">NBRC 100063</strain>
    </source>
</reference>
<feature type="domain" description="Era-type G" evidence="10">
    <location>
        <begin position="9"/>
        <end position="176"/>
    </location>
</feature>
<dbReference type="InterPro" id="IPR005662">
    <property type="entry name" value="GTPase_Era-like"/>
</dbReference>
<evidence type="ECO:0000256" key="1">
    <source>
        <dbReference type="ARBA" id="ARBA00007921"/>
    </source>
</evidence>
<dbReference type="OrthoDB" id="9805918at2"/>
<dbReference type="AlphaFoldDB" id="A0A511RHT7"/>
<evidence type="ECO:0000313" key="12">
    <source>
        <dbReference type="Proteomes" id="UP000321827"/>
    </source>
</evidence>
<dbReference type="InterPro" id="IPR009019">
    <property type="entry name" value="KH_sf_prok-type"/>
</dbReference>
<keyword evidence="6" id="KW-0963">Cytoplasm</keyword>
<dbReference type="NCBIfam" id="NF000908">
    <property type="entry name" value="PRK00089.1"/>
    <property type="match status" value="1"/>
</dbReference>
<feature type="region of interest" description="G2" evidence="7">
    <location>
        <begin position="43"/>
        <end position="47"/>
    </location>
</feature>
<gene>
    <name evidence="6 11" type="primary">era</name>
    <name evidence="11" type="ORF">ODE01S_06430</name>
</gene>
<dbReference type="Pfam" id="PF01926">
    <property type="entry name" value="MMR_HSR1"/>
    <property type="match status" value="1"/>
</dbReference>
<dbReference type="Gene3D" id="3.40.50.300">
    <property type="entry name" value="P-loop containing nucleotide triphosphate hydrolases"/>
    <property type="match status" value="1"/>
</dbReference>
<comment type="caution">
    <text evidence="11">The sequence shown here is derived from an EMBL/GenBank/DDBJ whole genome shotgun (WGS) entry which is preliminary data.</text>
</comment>
<dbReference type="PRINTS" id="PR00326">
    <property type="entry name" value="GTP1OBG"/>
</dbReference>
<keyword evidence="5 6" id="KW-0342">GTP-binding</keyword>
<organism evidence="11 12">
    <name type="scientific">Oceanithermus desulfurans NBRC 100063</name>
    <dbReference type="NCBI Taxonomy" id="1227550"/>
    <lineage>
        <taxon>Bacteria</taxon>
        <taxon>Thermotogati</taxon>
        <taxon>Deinococcota</taxon>
        <taxon>Deinococci</taxon>
        <taxon>Thermales</taxon>
        <taxon>Thermaceae</taxon>
        <taxon>Oceanithermus</taxon>
    </lineage>
</organism>
<feature type="region of interest" description="G5" evidence="7">
    <location>
        <begin position="155"/>
        <end position="157"/>
    </location>
</feature>
<dbReference type="Proteomes" id="UP000321827">
    <property type="component" value="Unassembled WGS sequence"/>
</dbReference>
<dbReference type="CDD" id="cd04163">
    <property type="entry name" value="Era"/>
    <property type="match status" value="1"/>
</dbReference>
<evidence type="ECO:0000256" key="8">
    <source>
        <dbReference type="RuleBase" id="RU003761"/>
    </source>
</evidence>
<dbReference type="GO" id="GO:0005829">
    <property type="term" value="C:cytosol"/>
    <property type="evidence" value="ECO:0007669"/>
    <property type="project" value="TreeGrafter"/>
</dbReference>
<evidence type="ECO:0000256" key="4">
    <source>
        <dbReference type="ARBA" id="ARBA00022884"/>
    </source>
</evidence>
<keyword evidence="6" id="KW-1003">Cell membrane</keyword>
<dbReference type="GO" id="GO:0070181">
    <property type="term" value="F:small ribosomal subunit rRNA binding"/>
    <property type="evidence" value="ECO:0007669"/>
    <property type="project" value="UniProtKB-UniRule"/>
</dbReference>
<dbReference type="Pfam" id="PF07650">
    <property type="entry name" value="KH_2"/>
    <property type="match status" value="1"/>
</dbReference>
<dbReference type="SUPFAM" id="SSF54814">
    <property type="entry name" value="Prokaryotic type KH domain (KH-domain type II)"/>
    <property type="match status" value="1"/>
</dbReference>
<dbReference type="PANTHER" id="PTHR42698:SF1">
    <property type="entry name" value="GTPASE ERA, MITOCHONDRIAL"/>
    <property type="match status" value="1"/>
</dbReference>
<dbReference type="InterPro" id="IPR027417">
    <property type="entry name" value="P-loop_NTPase"/>
</dbReference>
<feature type="domain" description="KH type-2" evidence="9">
    <location>
        <begin position="208"/>
        <end position="285"/>
    </location>
</feature>
<dbReference type="InterPro" id="IPR006073">
    <property type="entry name" value="GTP-bd"/>
</dbReference>
<dbReference type="EMBL" id="BJXN01000003">
    <property type="protein sequence ID" value="GEM89209.1"/>
    <property type="molecule type" value="Genomic_DNA"/>
</dbReference>
<dbReference type="PROSITE" id="PS51713">
    <property type="entry name" value="G_ERA"/>
    <property type="match status" value="1"/>
</dbReference>
<evidence type="ECO:0000259" key="9">
    <source>
        <dbReference type="PROSITE" id="PS50823"/>
    </source>
</evidence>
<accession>A0A511RHT7</accession>
<keyword evidence="6" id="KW-0690">Ribosome biogenesis</keyword>
<feature type="region of interest" description="G1" evidence="7">
    <location>
        <begin position="17"/>
        <end position="24"/>
    </location>
</feature>
<feature type="region of interest" description="G4" evidence="7">
    <location>
        <begin position="128"/>
        <end position="131"/>
    </location>
</feature>
<dbReference type="CDD" id="cd22534">
    <property type="entry name" value="KH-II_Era"/>
    <property type="match status" value="1"/>
</dbReference>
<feature type="region of interest" description="G3" evidence="7">
    <location>
        <begin position="64"/>
        <end position="67"/>
    </location>
</feature>
<dbReference type="PROSITE" id="PS50823">
    <property type="entry name" value="KH_TYPE_2"/>
    <property type="match status" value="1"/>
</dbReference>
<feature type="binding site" evidence="6">
    <location>
        <begin position="64"/>
        <end position="68"/>
    </location>
    <ligand>
        <name>GTP</name>
        <dbReference type="ChEBI" id="CHEBI:37565"/>
    </ligand>
</feature>
<dbReference type="GO" id="GO:0000028">
    <property type="term" value="P:ribosomal small subunit assembly"/>
    <property type="evidence" value="ECO:0007669"/>
    <property type="project" value="TreeGrafter"/>
</dbReference>
<sequence length="300" mass="33457">MNEATERTHSGFVAILGKPNVGKSTLLNQMLGVKVAPISPKPQTTRKSVRGIYTEGDRQIVFVDTPGLHKPADALGDYINRQVTEALADVDVVLWLVDLRHPPTPEDELVARTLEPLVGKKPVLLVGNKADAAKYPDEALEAYAALLPGAEVRKISAFSERDVARLRAELLALLPEGPFFYPPGHAKSDQPIEDWIAETIREEVMKRLRQEIPYAVAVKVEEVAERPGGTLYAHAVLYVEREAHKPILIGKGGRMLKELGRAARKQLELFLNRPVFLDLEVKVYPNWRKNPEALRELGYE</sequence>